<dbReference type="Proteomes" id="UP000265801">
    <property type="component" value="Unassembled WGS sequence"/>
</dbReference>
<evidence type="ECO:0008006" key="3">
    <source>
        <dbReference type="Google" id="ProtNLM"/>
    </source>
</evidence>
<dbReference type="EMBL" id="QXIR01000002">
    <property type="protein sequence ID" value="RIW38314.1"/>
    <property type="molecule type" value="Genomic_DNA"/>
</dbReference>
<name>A0A3A1R961_9BACI</name>
<comment type="caution">
    <text evidence="1">The sequence shown here is derived from an EMBL/GenBank/DDBJ whole genome shotgun (WGS) entry which is preliminary data.</text>
</comment>
<accession>A0A3A1R961</accession>
<proteinExistence type="predicted"/>
<protein>
    <recommendedName>
        <fullName evidence="3">YxiS</fullName>
    </recommendedName>
</protein>
<dbReference type="RefSeq" id="WP_119545212.1">
    <property type="nucleotide sequence ID" value="NZ_QXIR01000002.1"/>
</dbReference>
<gene>
    <name evidence="1" type="ORF">D3H55_01875</name>
</gene>
<keyword evidence="2" id="KW-1185">Reference proteome</keyword>
<dbReference type="AlphaFoldDB" id="A0A3A1R961"/>
<reference evidence="1 2" key="1">
    <citation type="submission" date="2018-09" db="EMBL/GenBank/DDBJ databases">
        <title>Bacillus saliacetes sp. nov., isolated from Thai shrimp paste (Ka-pi).</title>
        <authorList>
            <person name="Daroonpunt R."/>
            <person name="Tanasupawat S."/>
            <person name="Yiamsombut S."/>
        </authorList>
    </citation>
    <scope>NUCLEOTIDE SEQUENCE [LARGE SCALE GENOMIC DNA]</scope>
    <source>
        <strain evidence="1 2">SKP7-4</strain>
    </source>
</reference>
<evidence type="ECO:0000313" key="1">
    <source>
        <dbReference type="EMBL" id="RIW38314.1"/>
    </source>
</evidence>
<sequence>MDHRSKEKEIIEKYQQDEKMMILAFAQWCINHDIDPVEVYSIAYPQQEENTLLKEAVASTVSKEESEEIPLSSLFAVFEIYGNEELAFALSEKVKSLK</sequence>
<dbReference type="OrthoDB" id="2678957at2"/>
<organism evidence="1 2">
    <name type="scientific">Bacillus salacetis</name>
    <dbReference type="NCBI Taxonomy" id="2315464"/>
    <lineage>
        <taxon>Bacteria</taxon>
        <taxon>Bacillati</taxon>
        <taxon>Bacillota</taxon>
        <taxon>Bacilli</taxon>
        <taxon>Bacillales</taxon>
        <taxon>Bacillaceae</taxon>
        <taxon>Bacillus</taxon>
    </lineage>
</organism>
<evidence type="ECO:0000313" key="2">
    <source>
        <dbReference type="Proteomes" id="UP000265801"/>
    </source>
</evidence>